<keyword evidence="4" id="KW-1185">Reference proteome</keyword>
<accession>A0AAE0Y195</accession>
<feature type="signal peptide" evidence="2">
    <location>
        <begin position="1"/>
        <end position="19"/>
    </location>
</feature>
<keyword evidence="2" id="KW-0732">Signal</keyword>
<organism evidence="3 4">
    <name type="scientific">Elysia crispata</name>
    <name type="common">lettuce slug</name>
    <dbReference type="NCBI Taxonomy" id="231223"/>
    <lineage>
        <taxon>Eukaryota</taxon>
        <taxon>Metazoa</taxon>
        <taxon>Spiralia</taxon>
        <taxon>Lophotrochozoa</taxon>
        <taxon>Mollusca</taxon>
        <taxon>Gastropoda</taxon>
        <taxon>Heterobranchia</taxon>
        <taxon>Euthyneura</taxon>
        <taxon>Panpulmonata</taxon>
        <taxon>Sacoglossa</taxon>
        <taxon>Placobranchoidea</taxon>
        <taxon>Plakobranchidae</taxon>
        <taxon>Elysia</taxon>
    </lineage>
</organism>
<proteinExistence type="predicted"/>
<name>A0AAE0Y195_9GAST</name>
<evidence type="ECO:0000313" key="4">
    <source>
        <dbReference type="Proteomes" id="UP001283361"/>
    </source>
</evidence>
<feature type="region of interest" description="Disordered" evidence="1">
    <location>
        <begin position="59"/>
        <end position="78"/>
    </location>
</feature>
<dbReference type="EMBL" id="JAWDGP010007193">
    <property type="protein sequence ID" value="KAK3728324.1"/>
    <property type="molecule type" value="Genomic_DNA"/>
</dbReference>
<dbReference type="AlphaFoldDB" id="A0AAE0Y195"/>
<comment type="caution">
    <text evidence="3">The sequence shown here is derived from an EMBL/GenBank/DDBJ whole genome shotgun (WGS) entry which is preliminary data.</text>
</comment>
<sequence>MVHLAVALLVSTRIHQCRSRDWPPQGAKERHLYQPAISYPAVLQVFSIAIYSIDSRRNLSKMPADEEDKPSQQDARVSCGHLMSPAVTWSYRPPVN</sequence>
<reference evidence="3" key="1">
    <citation type="journal article" date="2023" name="G3 (Bethesda)">
        <title>A reference genome for the long-term kleptoplast-retaining sea slug Elysia crispata morphotype clarki.</title>
        <authorList>
            <person name="Eastman K.E."/>
            <person name="Pendleton A.L."/>
            <person name="Shaikh M.A."/>
            <person name="Suttiyut T."/>
            <person name="Ogas R."/>
            <person name="Tomko P."/>
            <person name="Gavelis G."/>
            <person name="Widhalm J.R."/>
            <person name="Wisecaver J.H."/>
        </authorList>
    </citation>
    <scope>NUCLEOTIDE SEQUENCE</scope>
    <source>
        <strain evidence="3">ECLA1</strain>
    </source>
</reference>
<dbReference type="Proteomes" id="UP001283361">
    <property type="component" value="Unassembled WGS sequence"/>
</dbReference>
<evidence type="ECO:0000313" key="3">
    <source>
        <dbReference type="EMBL" id="KAK3728324.1"/>
    </source>
</evidence>
<evidence type="ECO:0000256" key="1">
    <source>
        <dbReference type="SAM" id="MobiDB-lite"/>
    </source>
</evidence>
<protein>
    <recommendedName>
        <fullName evidence="5">Secreted protein</fullName>
    </recommendedName>
</protein>
<evidence type="ECO:0008006" key="5">
    <source>
        <dbReference type="Google" id="ProtNLM"/>
    </source>
</evidence>
<evidence type="ECO:0000256" key="2">
    <source>
        <dbReference type="SAM" id="SignalP"/>
    </source>
</evidence>
<gene>
    <name evidence="3" type="ORF">RRG08_043949</name>
</gene>
<feature type="chain" id="PRO_5042172001" description="Secreted protein" evidence="2">
    <location>
        <begin position="20"/>
        <end position="96"/>
    </location>
</feature>